<proteinExistence type="predicted"/>
<feature type="domain" description="Fe/B12 periplasmic-binding" evidence="2">
    <location>
        <begin position="20"/>
        <end position="261"/>
    </location>
</feature>
<gene>
    <name evidence="3" type="ORF">OI18_18545</name>
</gene>
<keyword evidence="1" id="KW-0732">Signal</keyword>
<dbReference type="EMBL" id="JSVC01000021">
    <property type="protein sequence ID" value="KIC93252.1"/>
    <property type="molecule type" value="Genomic_DNA"/>
</dbReference>
<dbReference type="Pfam" id="PF01497">
    <property type="entry name" value="Peripla_BP_2"/>
    <property type="match status" value="1"/>
</dbReference>
<evidence type="ECO:0000259" key="2">
    <source>
        <dbReference type="PROSITE" id="PS50983"/>
    </source>
</evidence>
<dbReference type="InterPro" id="IPR002491">
    <property type="entry name" value="ABC_transptr_periplasmic_BD"/>
</dbReference>
<dbReference type="OrthoDB" id="9816357at2"/>
<dbReference type="InterPro" id="IPR050902">
    <property type="entry name" value="ABC_Transporter_SBP"/>
</dbReference>
<dbReference type="NCBIfam" id="NF038402">
    <property type="entry name" value="TroA_like"/>
    <property type="match status" value="1"/>
</dbReference>
<dbReference type="STRING" id="1349421.OI18_18545"/>
<reference evidence="3 4" key="1">
    <citation type="submission" date="2014-11" db="EMBL/GenBank/DDBJ databases">
        <title>Genome sequence of Flavihumibacter solisilvae 3-3.</title>
        <authorList>
            <person name="Zhou G."/>
            <person name="Li M."/>
            <person name="Wang G."/>
        </authorList>
    </citation>
    <scope>NUCLEOTIDE SEQUENCE [LARGE SCALE GENOMIC DNA]</scope>
    <source>
        <strain evidence="3 4">3-3</strain>
    </source>
</reference>
<protein>
    <submittedName>
        <fullName evidence="3">Iron ABC transporter</fullName>
    </submittedName>
</protein>
<dbReference type="PANTHER" id="PTHR30535:SF35">
    <property type="entry name" value="PERIPLASMIC BINDING PROTEIN"/>
    <property type="match status" value="1"/>
</dbReference>
<evidence type="ECO:0000313" key="4">
    <source>
        <dbReference type="Proteomes" id="UP000031408"/>
    </source>
</evidence>
<accession>A0A0C1KZU5</accession>
<dbReference type="PROSITE" id="PS50983">
    <property type="entry name" value="FE_B12_PBP"/>
    <property type="match status" value="1"/>
</dbReference>
<name>A0A0C1KZU5_9BACT</name>
<organism evidence="3 4">
    <name type="scientific">Flavihumibacter solisilvae</name>
    <dbReference type="NCBI Taxonomy" id="1349421"/>
    <lineage>
        <taxon>Bacteria</taxon>
        <taxon>Pseudomonadati</taxon>
        <taxon>Bacteroidota</taxon>
        <taxon>Chitinophagia</taxon>
        <taxon>Chitinophagales</taxon>
        <taxon>Chitinophagaceae</taxon>
        <taxon>Flavihumibacter</taxon>
    </lineage>
</organism>
<dbReference type="InterPro" id="IPR054828">
    <property type="entry name" value="Vit_B12_bind_prot"/>
</dbReference>
<dbReference type="RefSeq" id="WP_039142532.1">
    <property type="nucleotide sequence ID" value="NZ_JSVC01000021.1"/>
</dbReference>
<dbReference type="Gene3D" id="3.40.50.1980">
    <property type="entry name" value="Nitrogenase molybdenum iron protein domain"/>
    <property type="match status" value="2"/>
</dbReference>
<dbReference type="AlphaFoldDB" id="A0A0C1KZU5"/>
<evidence type="ECO:0000256" key="1">
    <source>
        <dbReference type="ARBA" id="ARBA00022729"/>
    </source>
</evidence>
<comment type="caution">
    <text evidence="3">The sequence shown here is derived from an EMBL/GenBank/DDBJ whole genome shotgun (WGS) entry which is preliminary data.</text>
</comment>
<sequence length="263" mass="29670">MLTFTDQLNRRIRLDRLPQRIVSLVPSQTELLADLGLGNEVVGITKFCIHPDHWFRSKTRVGGTKDVHSDRIAALQPDLIIANKEENIKEQIDSLSTNYPIWISDINDLGSALQMIQGLGELTGTVQEALRISSQIQLSFTSFPPVGSAIRVAYLIWKDPYMTVGSDTFIHDMLTRCGYTNVFADSVRYPVVSVEELKSRQCDLLFLSSEPYPFREKDAMELQAALGNSRIRLVDGEFFSWYGSRLLQAADYFKSLIAECSVI</sequence>
<dbReference type="PANTHER" id="PTHR30535">
    <property type="entry name" value="VITAMIN B12-BINDING PROTEIN"/>
    <property type="match status" value="1"/>
</dbReference>
<keyword evidence="4" id="KW-1185">Reference proteome</keyword>
<dbReference type="Proteomes" id="UP000031408">
    <property type="component" value="Unassembled WGS sequence"/>
</dbReference>
<evidence type="ECO:0000313" key="3">
    <source>
        <dbReference type="EMBL" id="KIC93252.1"/>
    </source>
</evidence>
<dbReference type="SUPFAM" id="SSF53807">
    <property type="entry name" value="Helical backbone' metal receptor"/>
    <property type="match status" value="1"/>
</dbReference>